<keyword evidence="2" id="KW-1185">Reference proteome</keyword>
<evidence type="ECO:0000313" key="1">
    <source>
        <dbReference type="EMBL" id="KAJ2973495.1"/>
    </source>
</evidence>
<accession>A0ACC1N332</accession>
<dbReference type="EMBL" id="JAPDGR010002938">
    <property type="protein sequence ID" value="KAJ2973495.1"/>
    <property type="molecule type" value="Genomic_DNA"/>
</dbReference>
<protein>
    <submittedName>
        <fullName evidence="1">Uncharacterized protein</fullName>
    </submittedName>
</protein>
<reference evidence="1" key="1">
    <citation type="submission" date="2022-10" db="EMBL/GenBank/DDBJ databases">
        <title>Genome Sequence of Xylaria curta.</title>
        <authorList>
            <person name="Buettner E."/>
        </authorList>
    </citation>
    <scope>NUCLEOTIDE SEQUENCE</scope>
    <source>
        <strain evidence="1">Babe10</strain>
    </source>
</reference>
<proteinExistence type="predicted"/>
<dbReference type="Proteomes" id="UP001143856">
    <property type="component" value="Unassembled WGS sequence"/>
</dbReference>
<evidence type="ECO:0000313" key="2">
    <source>
        <dbReference type="Proteomes" id="UP001143856"/>
    </source>
</evidence>
<name>A0ACC1N332_9PEZI</name>
<sequence length="681" mass="75272">MAATASQKPETFMLSTEAQQALPHDAQVALQQVDNLKYFLISAPVDWQTDQYIRRFLLPTGEYVSCVLWNNLFHISGTDIVRCLSFRFQAFGRPVRNSKKFEEGIFSDLRNLKSGTDASLEEPKSPFLDFLYKNNCIRTQKKQKVFYWYSVPHDRLFLDALERDLKREKMGQEATTMAQNEPALSFQYDSSQSLYEQLTKAQQANSSSFNAQQVSFPPQSQAASPVMRAMDSMPPPQMIPQSLAPLAEGMDAMASYNTMATMAPTMVQAIPQQVQQVIKREPDYSRVQYNQNGVSVSQGHQRHASMPAYGLEYSPAPSFVSSHFEDYSNRGISYEPITPPQQSLGMVAEPAYIANEETGLYSAIPDHGGLHNGLNGIMQLPPPNLAGPQFSRNYGTGNVYSVIEGSPSYKQRRRRSSIPPTMSAVAAVTTQAQTATHRPSDLRRSVSVSVGPLAEGDEIHDNSPPGEMLEMSRHGTPLSAVDGSPALNPLSLQRQDYVGLANDDFANDGVGEQRVMQTGPSVVRRARSATVSELGNPYPQKSHSCPIPSCGRLFKRLEHLKRHVRTHTQERPYICPHCNKAFSRSDNLAQHRRTHDRGDGAESGLPLSGEDEDEFSGEDHLGSLEEASPQSEGGFMPSSLNSLNQNNGLLNGGMTHTAAFNPLQTLSMPMTMSTPILRVHG</sequence>
<gene>
    <name evidence="1" type="ORF">NUW58_g8921</name>
</gene>
<organism evidence="1 2">
    <name type="scientific">Xylaria curta</name>
    <dbReference type="NCBI Taxonomy" id="42375"/>
    <lineage>
        <taxon>Eukaryota</taxon>
        <taxon>Fungi</taxon>
        <taxon>Dikarya</taxon>
        <taxon>Ascomycota</taxon>
        <taxon>Pezizomycotina</taxon>
        <taxon>Sordariomycetes</taxon>
        <taxon>Xylariomycetidae</taxon>
        <taxon>Xylariales</taxon>
        <taxon>Xylariaceae</taxon>
        <taxon>Xylaria</taxon>
    </lineage>
</organism>
<comment type="caution">
    <text evidence="1">The sequence shown here is derived from an EMBL/GenBank/DDBJ whole genome shotgun (WGS) entry which is preliminary data.</text>
</comment>